<dbReference type="AlphaFoldDB" id="A0A9N9ISW2"/>
<organism evidence="1 2">
    <name type="scientific">Dentiscutata erythropus</name>
    <dbReference type="NCBI Taxonomy" id="1348616"/>
    <lineage>
        <taxon>Eukaryota</taxon>
        <taxon>Fungi</taxon>
        <taxon>Fungi incertae sedis</taxon>
        <taxon>Mucoromycota</taxon>
        <taxon>Glomeromycotina</taxon>
        <taxon>Glomeromycetes</taxon>
        <taxon>Diversisporales</taxon>
        <taxon>Gigasporaceae</taxon>
        <taxon>Dentiscutata</taxon>
    </lineage>
</organism>
<reference evidence="1" key="1">
    <citation type="submission" date="2021-06" db="EMBL/GenBank/DDBJ databases">
        <authorList>
            <person name="Kallberg Y."/>
            <person name="Tangrot J."/>
            <person name="Rosling A."/>
        </authorList>
    </citation>
    <scope>NUCLEOTIDE SEQUENCE</scope>
    <source>
        <strain evidence="1">MA453B</strain>
    </source>
</reference>
<proteinExistence type="predicted"/>
<name>A0A9N9ISW2_9GLOM</name>
<dbReference type="Proteomes" id="UP000789405">
    <property type="component" value="Unassembled WGS sequence"/>
</dbReference>
<dbReference type="OrthoDB" id="2386959at2759"/>
<keyword evidence="2" id="KW-1185">Reference proteome</keyword>
<sequence length="178" mass="19645">MPQITTPSRQLFPVLGSRVVSSRQLSPTLEILLTSDSNFSNNTLGQFNSNIIAALSPFNEMLIYQTCLWLCMNPNILQLANNMNLSMQTPAADGSQFMSPNSTTLTMAPNQDDKLNATNMDELHAHNSIYHLCKFVQSAFAVNYASRDTEGTKALDKLIKSIAVPSRNGKNFTSNIKL</sequence>
<accession>A0A9N9ISW2</accession>
<dbReference type="EMBL" id="CAJVPY010015106">
    <property type="protein sequence ID" value="CAG8749997.1"/>
    <property type="molecule type" value="Genomic_DNA"/>
</dbReference>
<comment type="caution">
    <text evidence="1">The sequence shown here is derived from an EMBL/GenBank/DDBJ whole genome shotgun (WGS) entry which is preliminary data.</text>
</comment>
<protein>
    <submittedName>
        <fullName evidence="1">10438_t:CDS:1</fullName>
    </submittedName>
</protein>
<evidence type="ECO:0000313" key="2">
    <source>
        <dbReference type="Proteomes" id="UP000789405"/>
    </source>
</evidence>
<gene>
    <name evidence="1" type="ORF">DERYTH_LOCUS16803</name>
</gene>
<evidence type="ECO:0000313" key="1">
    <source>
        <dbReference type="EMBL" id="CAG8749997.1"/>
    </source>
</evidence>